<protein>
    <recommendedName>
        <fullName evidence="3">Circularly permuted type 2 ATP-grasp protein</fullName>
    </recommendedName>
</protein>
<evidence type="ECO:0000313" key="2">
    <source>
        <dbReference type="Proteomes" id="UP000530564"/>
    </source>
</evidence>
<reference evidence="1 2" key="1">
    <citation type="submission" date="2020-08" db="EMBL/GenBank/DDBJ databases">
        <title>Genomic Encyclopedia of Type Strains, Phase IV (KMG-IV): sequencing the most valuable type-strain genomes for metagenomic binning, comparative biology and taxonomic classification.</title>
        <authorList>
            <person name="Goeker M."/>
        </authorList>
    </citation>
    <scope>NUCLEOTIDE SEQUENCE [LARGE SCALE GENOMIC DNA]</scope>
    <source>
        <strain evidence="1 2">DSM 21793</strain>
    </source>
</reference>
<dbReference type="Proteomes" id="UP000530564">
    <property type="component" value="Unassembled WGS sequence"/>
</dbReference>
<evidence type="ECO:0008006" key="3">
    <source>
        <dbReference type="Google" id="ProtNLM"/>
    </source>
</evidence>
<proteinExistence type="predicted"/>
<sequence>MTLDRGALAEALDQEVGVAGFAATLAQTHPTLFSNVSVFVPAKALVEMAGVVVAVEAAARLAGFQAAALAWADPLAVADPGPLGVLMGYDFHLGADGAKLIEVNTNAGGAFLNAALARAQRFCCASQRPQAGVPGPAAFATRVAEMFLSEWRLQRGEGRPRRIAILDDAPATQHLLPEFRLAQALLRAQGLETVIADPADLIVADGEVRVGGQAIDLVYNRLVDFALQAPAHAALREAYREGLVVVTPNPHVYALLADKRNLTLLSDMPRLREWGLGADHVRALNQAVPPAVQVSPANADQLWAERRNLFFKPACGHASKAAYRGDKITRRVWAEIIAGDFIAQAYAEPSLRRVRYEGATSDLKIDLRLYTYAGEVQLIASRLYRGQTTNMRTPGGGFAPVLVDPANA</sequence>
<keyword evidence="2" id="KW-1185">Reference proteome</keyword>
<organism evidence="1 2">
    <name type="scientific">Phenylobacterium haematophilum</name>
    <dbReference type="NCBI Taxonomy" id="98513"/>
    <lineage>
        <taxon>Bacteria</taxon>
        <taxon>Pseudomonadati</taxon>
        <taxon>Pseudomonadota</taxon>
        <taxon>Alphaproteobacteria</taxon>
        <taxon>Caulobacterales</taxon>
        <taxon>Caulobacteraceae</taxon>
        <taxon>Phenylobacterium</taxon>
    </lineage>
</organism>
<dbReference type="AlphaFoldDB" id="A0A840A4T2"/>
<gene>
    <name evidence="1" type="ORF">GGQ61_003737</name>
</gene>
<dbReference type="EMBL" id="JACIDK010000006">
    <property type="protein sequence ID" value="MBB3892999.1"/>
    <property type="molecule type" value="Genomic_DNA"/>
</dbReference>
<evidence type="ECO:0000313" key="1">
    <source>
        <dbReference type="EMBL" id="MBB3892999.1"/>
    </source>
</evidence>
<name>A0A840A4T2_9CAUL</name>
<dbReference type="RefSeq" id="WP_343056199.1">
    <property type="nucleotide sequence ID" value="NZ_JACIDK010000006.1"/>
</dbReference>
<dbReference type="SUPFAM" id="SSF56059">
    <property type="entry name" value="Glutathione synthetase ATP-binding domain-like"/>
    <property type="match status" value="1"/>
</dbReference>
<accession>A0A840A4T2</accession>
<comment type="caution">
    <text evidence="1">The sequence shown here is derived from an EMBL/GenBank/DDBJ whole genome shotgun (WGS) entry which is preliminary data.</text>
</comment>